<dbReference type="InterPro" id="IPR001660">
    <property type="entry name" value="SAM"/>
</dbReference>
<sequence>MSCGQTSMNQCPETRCTSWPVTTNWTVRDVGRYVHDLGYTKYFRCFTENAITGKDLETMDAFDLQRESGGNLRLPPLADVNNLRLPYRDHGDRIYRYKLPVQSYHDHCMVLGRVDVWKMYNSKF</sequence>
<protein>
    <recommendedName>
        <fullName evidence="1">SAM domain-containing protein</fullName>
    </recommendedName>
</protein>
<evidence type="ECO:0000313" key="2">
    <source>
        <dbReference type="EMBL" id="CAG5124636.1"/>
    </source>
</evidence>
<name>A0A8S3ZC34_9EUPU</name>
<dbReference type="OrthoDB" id="6133291at2759"/>
<evidence type="ECO:0000313" key="3">
    <source>
        <dbReference type="Proteomes" id="UP000678393"/>
    </source>
</evidence>
<dbReference type="AlphaFoldDB" id="A0A8S3ZC34"/>
<proteinExistence type="predicted"/>
<feature type="domain" description="SAM" evidence="1">
    <location>
        <begin position="25"/>
        <end position="69"/>
    </location>
</feature>
<dbReference type="Gene3D" id="1.10.150.50">
    <property type="entry name" value="Transcription Factor, Ets-1"/>
    <property type="match status" value="1"/>
</dbReference>
<comment type="caution">
    <text evidence="2">The sequence shown here is derived from an EMBL/GenBank/DDBJ whole genome shotgun (WGS) entry which is preliminary data.</text>
</comment>
<accession>A0A8S3ZC34</accession>
<keyword evidence="3" id="KW-1185">Reference proteome</keyword>
<gene>
    <name evidence="2" type="ORF">CUNI_LOCUS10194</name>
</gene>
<evidence type="ECO:0000259" key="1">
    <source>
        <dbReference type="PROSITE" id="PS50105"/>
    </source>
</evidence>
<reference evidence="2" key="1">
    <citation type="submission" date="2021-04" db="EMBL/GenBank/DDBJ databases">
        <authorList>
            <consortium name="Molecular Ecology Group"/>
        </authorList>
    </citation>
    <scope>NUCLEOTIDE SEQUENCE</scope>
</reference>
<dbReference type="InterPro" id="IPR013761">
    <property type="entry name" value="SAM/pointed_sf"/>
</dbReference>
<dbReference type="PROSITE" id="PS50105">
    <property type="entry name" value="SAM_DOMAIN"/>
    <property type="match status" value="1"/>
</dbReference>
<dbReference type="Pfam" id="PF07647">
    <property type="entry name" value="SAM_2"/>
    <property type="match status" value="1"/>
</dbReference>
<organism evidence="2 3">
    <name type="scientific">Candidula unifasciata</name>
    <dbReference type="NCBI Taxonomy" id="100452"/>
    <lineage>
        <taxon>Eukaryota</taxon>
        <taxon>Metazoa</taxon>
        <taxon>Spiralia</taxon>
        <taxon>Lophotrochozoa</taxon>
        <taxon>Mollusca</taxon>
        <taxon>Gastropoda</taxon>
        <taxon>Heterobranchia</taxon>
        <taxon>Euthyneura</taxon>
        <taxon>Panpulmonata</taxon>
        <taxon>Eupulmonata</taxon>
        <taxon>Stylommatophora</taxon>
        <taxon>Helicina</taxon>
        <taxon>Helicoidea</taxon>
        <taxon>Geomitridae</taxon>
        <taxon>Candidula</taxon>
    </lineage>
</organism>
<dbReference type="SUPFAM" id="SSF47769">
    <property type="entry name" value="SAM/Pointed domain"/>
    <property type="match status" value="1"/>
</dbReference>
<dbReference type="Proteomes" id="UP000678393">
    <property type="component" value="Unassembled WGS sequence"/>
</dbReference>
<dbReference type="EMBL" id="CAJHNH020001829">
    <property type="protein sequence ID" value="CAG5124636.1"/>
    <property type="molecule type" value="Genomic_DNA"/>
</dbReference>